<accession>A0A1M6MVK1</accession>
<name>A0A1M6MVK1_9BRAD</name>
<feature type="region of interest" description="Disordered" evidence="1">
    <location>
        <begin position="146"/>
        <end position="212"/>
    </location>
</feature>
<gene>
    <name evidence="3" type="ORF">SAMN05444159_1755</name>
</gene>
<feature type="compositionally biased region" description="Low complexity" evidence="1">
    <location>
        <begin position="184"/>
        <end position="208"/>
    </location>
</feature>
<dbReference type="Proteomes" id="UP000189935">
    <property type="component" value="Chromosome I"/>
</dbReference>
<feature type="compositionally biased region" description="Pro residues" evidence="1">
    <location>
        <begin position="281"/>
        <end position="303"/>
    </location>
</feature>
<protein>
    <submittedName>
        <fullName evidence="3">Uncharacterized protein</fullName>
    </submittedName>
</protein>
<feature type="region of interest" description="Disordered" evidence="1">
    <location>
        <begin position="239"/>
        <end position="348"/>
    </location>
</feature>
<dbReference type="AlphaFoldDB" id="A0A1M6MVK1"/>
<feature type="compositionally biased region" description="Low complexity" evidence="1">
    <location>
        <begin position="146"/>
        <end position="171"/>
    </location>
</feature>
<dbReference type="RefSeq" id="WP_079537810.1">
    <property type="nucleotide sequence ID" value="NZ_LT670844.1"/>
</dbReference>
<evidence type="ECO:0000256" key="2">
    <source>
        <dbReference type="SAM" id="Phobius"/>
    </source>
</evidence>
<organism evidence="3 4">
    <name type="scientific">Bradyrhizobium lablabi</name>
    <dbReference type="NCBI Taxonomy" id="722472"/>
    <lineage>
        <taxon>Bacteria</taxon>
        <taxon>Pseudomonadati</taxon>
        <taxon>Pseudomonadota</taxon>
        <taxon>Alphaproteobacteria</taxon>
        <taxon>Hyphomicrobiales</taxon>
        <taxon>Nitrobacteraceae</taxon>
        <taxon>Bradyrhizobium</taxon>
    </lineage>
</organism>
<feature type="transmembrane region" description="Helical" evidence="2">
    <location>
        <begin position="99"/>
        <end position="119"/>
    </location>
</feature>
<proteinExistence type="predicted"/>
<keyword evidence="2" id="KW-1133">Transmembrane helix</keyword>
<evidence type="ECO:0000313" key="3">
    <source>
        <dbReference type="EMBL" id="SHJ87409.1"/>
    </source>
</evidence>
<evidence type="ECO:0000313" key="4">
    <source>
        <dbReference type="Proteomes" id="UP000189935"/>
    </source>
</evidence>
<feature type="compositionally biased region" description="Pro residues" evidence="1">
    <location>
        <begin position="172"/>
        <end position="183"/>
    </location>
</feature>
<keyword evidence="2" id="KW-0812">Transmembrane</keyword>
<keyword evidence="2" id="KW-0472">Membrane</keyword>
<dbReference type="EMBL" id="LT670844">
    <property type="protein sequence ID" value="SHJ87409.1"/>
    <property type="molecule type" value="Genomic_DNA"/>
</dbReference>
<evidence type="ECO:0000256" key="1">
    <source>
        <dbReference type="SAM" id="MobiDB-lite"/>
    </source>
</evidence>
<sequence>MHSTLKPRQADDPHDVVAVAPDAPRFVPAVEELSKLLRAAALHQAAPQAHRGADLAAHPPVPPVDTTFRPTAVNNVQDHINVQDHFHVAGSPRTIGSRLARAFAALLLATCIGVASIVWRAHGDAVLQIVKSAPQLLSSLLPLEKPAPSAEPAAPAAEADAAAANADAAPPQAAPPQATPPQAAPSQATPPAQAVAESAVPTAAASSPDQSQLLQSMARDLAGLGQQVEQLKASIEEIKAGQQQMSRDVAKASEQNVRPKVSAITPLPPPTRPAAARPRKPITPLPPPQAAMPPPPAAAPYVPPATAAPYAPRQSDYVPRQVEPPPQATAQPQDEELSAVPRPPMPVR</sequence>
<reference evidence="3 4" key="1">
    <citation type="submission" date="2016-11" db="EMBL/GenBank/DDBJ databases">
        <authorList>
            <person name="Jaros S."/>
            <person name="Januszkiewicz K."/>
            <person name="Wedrychowicz H."/>
        </authorList>
    </citation>
    <scope>NUCLEOTIDE SEQUENCE [LARGE SCALE GENOMIC DNA]</scope>
    <source>
        <strain evidence="3 4">GAS499</strain>
    </source>
</reference>
<dbReference type="OrthoDB" id="8255077at2"/>